<dbReference type="EMBL" id="FTPD01000003">
    <property type="protein sequence ID" value="SIT53320.1"/>
    <property type="molecule type" value="Genomic_DNA"/>
</dbReference>
<feature type="domain" description="UPF0033" evidence="2">
    <location>
        <begin position="21"/>
        <end position="88"/>
    </location>
</feature>
<keyword evidence="4" id="KW-1185">Reference proteome</keyword>
<organism evidence="3 4">
    <name type="scientific">Mesorhizobium prunaredense</name>
    <dbReference type="NCBI Taxonomy" id="1631249"/>
    <lineage>
        <taxon>Bacteria</taxon>
        <taxon>Pseudomonadati</taxon>
        <taxon>Pseudomonadota</taxon>
        <taxon>Alphaproteobacteria</taxon>
        <taxon>Hyphomicrobiales</taxon>
        <taxon>Phyllobacteriaceae</taxon>
        <taxon>Mesorhizobium</taxon>
    </lineage>
</organism>
<gene>
    <name evidence="3" type="ORF">BQ8794_110126</name>
</gene>
<dbReference type="Proteomes" id="UP000188388">
    <property type="component" value="Unassembled WGS sequence"/>
</dbReference>
<dbReference type="SUPFAM" id="SSF64307">
    <property type="entry name" value="SirA-like"/>
    <property type="match status" value="1"/>
</dbReference>
<sequence length="91" mass="9870">MPEQEDGGQEDRRSTSPAAVYDLKGLNCPLPVLKARKRLATMQPGSRLWLETTDPLAVIDIPAFCIESGHRLIETAAISGGHRFLVERGGG</sequence>
<evidence type="ECO:0000313" key="3">
    <source>
        <dbReference type="EMBL" id="SIT53320.1"/>
    </source>
</evidence>
<dbReference type="Gene3D" id="3.30.110.40">
    <property type="entry name" value="TusA-like domain"/>
    <property type="match status" value="1"/>
</dbReference>
<dbReference type="AlphaFoldDB" id="A0A1R3V0B3"/>
<evidence type="ECO:0000256" key="1">
    <source>
        <dbReference type="ARBA" id="ARBA00008984"/>
    </source>
</evidence>
<comment type="similarity">
    <text evidence="1">Belongs to the sulfur carrier protein TusA family.</text>
</comment>
<name>A0A1R3V0B3_9HYPH</name>
<dbReference type="CDD" id="cd00291">
    <property type="entry name" value="SirA_YedF_YeeD"/>
    <property type="match status" value="1"/>
</dbReference>
<dbReference type="PANTHER" id="PTHR33279:SF6">
    <property type="entry name" value="SULFUR CARRIER PROTEIN YEDF-RELATED"/>
    <property type="match status" value="1"/>
</dbReference>
<dbReference type="RefSeq" id="WP_077372995.1">
    <property type="nucleotide sequence ID" value="NZ_FTPD01000003.1"/>
</dbReference>
<evidence type="ECO:0000259" key="2">
    <source>
        <dbReference type="Pfam" id="PF01206"/>
    </source>
</evidence>
<evidence type="ECO:0000313" key="4">
    <source>
        <dbReference type="Proteomes" id="UP000188388"/>
    </source>
</evidence>
<protein>
    <submittedName>
        <fullName evidence="3">Response regulator SirA</fullName>
    </submittedName>
</protein>
<dbReference type="STRING" id="1631249.BQ8794_110126"/>
<dbReference type="InterPro" id="IPR036868">
    <property type="entry name" value="TusA-like_sf"/>
</dbReference>
<dbReference type="PANTHER" id="PTHR33279">
    <property type="entry name" value="SULFUR CARRIER PROTEIN YEDF-RELATED"/>
    <property type="match status" value="1"/>
</dbReference>
<proteinExistence type="inferred from homology"/>
<dbReference type="Pfam" id="PF01206">
    <property type="entry name" value="TusA"/>
    <property type="match status" value="1"/>
</dbReference>
<reference evidence="4" key="1">
    <citation type="submission" date="2017-01" db="EMBL/GenBank/DDBJ databases">
        <authorList>
            <person name="Brunel B."/>
        </authorList>
    </citation>
    <scope>NUCLEOTIDE SEQUENCE [LARGE SCALE GENOMIC DNA]</scope>
</reference>
<dbReference type="InterPro" id="IPR001455">
    <property type="entry name" value="TusA-like"/>
</dbReference>
<accession>A0A1R3V0B3</accession>